<evidence type="ECO:0000313" key="4">
    <source>
        <dbReference type="Proteomes" id="UP000013858"/>
    </source>
</evidence>
<protein>
    <submittedName>
        <fullName evidence="2">Uncharacterized protein</fullName>
    </submittedName>
</protein>
<dbReference type="EMBL" id="ASVY01000003">
    <property type="protein sequence ID" value="EOT60006.1"/>
    <property type="molecule type" value="Genomic_DNA"/>
</dbReference>
<feature type="transmembrane region" description="Helical" evidence="1">
    <location>
        <begin position="165"/>
        <end position="184"/>
    </location>
</feature>
<gene>
    <name evidence="3" type="ORF">I583_02641</name>
    <name evidence="2" type="ORF">UAW_01675</name>
</gene>
<keyword evidence="1" id="KW-0472">Membrane</keyword>
<proteinExistence type="predicted"/>
<accession>R2QPL3</accession>
<comment type="caution">
    <text evidence="2">The sequence shown here is derived from an EMBL/GenBank/DDBJ whole genome shotgun (WGS) entry which is preliminary data.</text>
</comment>
<evidence type="ECO:0000313" key="5">
    <source>
        <dbReference type="Proteomes" id="UP000014197"/>
    </source>
</evidence>
<dbReference type="RefSeq" id="WP_010761877.1">
    <property type="nucleotide sequence ID" value="NZ_KB946316.1"/>
</dbReference>
<dbReference type="EMBL" id="AJAR01000014">
    <property type="protein sequence ID" value="EOH97193.1"/>
    <property type="molecule type" value="Genomic_DNA"/>
</dbReference>
<name>R2QPL3_9ENTE</name>
<reference evidence="3 5" key="2">
    <citation type="submission" date="2013-03" db="EMBL/GenBank/DDBJ databases">
        <title>The Genome Sequence of Enterococcus haemoperoxidus BAA-382 (PacBio/Illumina hybrid assembly).</title>
        <authorList>
            <consortium name="The Broad Institute Genomics Platform"/>
            <consortium name="The Broad Institute Genome Sequencing Center for Infectious Disease"/>
            <person name="Earl A."/>
            <person name="Russ C."/>
            <person name="Gilmore M."/>
            <person name="Surin D."/>
            <person name="Walker B."/>
            <person name="Young S."/>
            <person name="Zeng Q."/>
            <person name="Gargeya S."/>
            <person name="Fitzgerald M."/>
            <person name="Haas B."/>
            <person name="Abouelleil A."/>
            <person name="Allen A.W."/>
            <person name="Alvarado L."/>
            <person name="Arachchi H.M."/>
            <person name="Berlin A.M."/>
            <person name="Chapman S.B."/>
            <person name="Gainer-Dewar J."/>
            <person name="Goldberg J."/>
            <person name="Griggs A."/>
            <person name="Gujja S."/>
            <person name="Hansen M."/>
            <person name="Howarth C."/>
            <person name="Imamovic A."/>
            <person name="Ireland A."/>
            <person name="Larimer J."/>
            <person name="McCowan C."/>
            <person name="Murphy C."/>
            <person name="Pearson M."/>
            <person name="Poon T.W."/>
            <person name="Priest M."/>
            <person name="Roberts A."/>
            <person name="Saif S."/>
            <person name="Shea T."/>
            <person name="Sisk P."/>
            <person name="Sykes S."/>
            <person name="Wortman J."/>
            <person name="Nusbaum C."/>
            <person name="Birren B."/>
        </authorList>
    </citation>
    <scope>NUCLEOTIDE SEQUENCE [LARGE SCALE GENOMIC DNA]</scope>
    <source>
        <strain evidence="3 5">ATCC BAA-382</strain>
    </source>
</reference>
<feature type="transmembrane region" description="Helical" evidence="1">
    <location>
        <begin position="21"/>
        <end position="39"/>
    </location>
</feature>
<feature type="transmembrane region" description="Helical" evidence="1">
    <location>
        <begin position="73"/>
        <end position="96"/>
    </location>
</feature>
<dbReference type="PATRIC" id="fig|1158608.3.peg.1655"/>
<feature type="transmembrane region" description="Helical" evidence="1">
    <location>
        <begin position="45"/>
        <end position="66"/>
    </location>
</feature>
<evidence type="ECO:0000256" key="1">
    <source>
        <dbReference type="SAM" id="Phobius"/>
    </source>
</evidence>
<feature type="transmembrane region" description="Helical" evidence="1">
    <location>
        <begin position="140"/>
        <end position="159"/>
    </location>
</feature>
<keyword evidence="1" id="KW-0812">Transmembrane</keyword>
<dbReference type="STRING" id="155618.RV06_GL000303"/>
<reference evidence="2 4" key="1">
    <citation type="submission" date="2013-02" db="EMBL/GenBank/DDBJ databases">
        <title>The Genome Sequence of Enterococcus haemoperoxidus BAA-382.</title>
        <authorList>
            <consortium name="The Broad Institute Genome Sequencing Platform"/>
            <consortium name="The Broad Institute Genome Sequencing Center for Infectious Disease"/>
            <person name="Earl A.M."/>
            <person name="Gilmore M.S."/>
            <person name="Lebreton F."/>
            <person name="Walker B."/>
            <person name="Young S.K."/>
            <person name="Zeng Q."/>
            <person name="Gargeya S."/>
            <person name="Fitzgerald M."/>
            <person name="Haas B."/>
            <person name="Abouelleil A."/>
            <person name="Alvarado L."/>
            <person name="Arachchi H.M."/>
            <person name="Berlin A.M."/>
            <person name="Chapman S.B."/>
            <person name="Dewar J."/>
            <person name="Goldberg J."/>
            <person name="Griggs A."/>
            <person name="Gujja S."/>
            <person name="Hansen M."/>
            <person name="Howarth C."/>
            <person name="Imamovic A."/>
            <person name="Larimer J."/>
            <person name="McCowan C."/>
            <person name="Murphy C."/>
            <person name="Neiman D."/>
            <person name="Pearson M."/>
            <person name="Priest M."/>
            <person name="Roberts A."/>
            <person name="Saif S."/>
            <person name="Shea T."/>
            <person name="Sisk P."/>
            <person name="Sykes S."/>
            <person name="Wortman J."/>
            <person name="Nusbaum C."/>
            <person name="Birren B."/>
        </authorList>
    </citation>
    <scope>NUCLEOTIDE SEQUENCE [LARGE SCALE GENOMIC DNA]</scope>
    <source>
        <strain evidence="2 4">ATCC BAA-382</strain>
    </source>
</reference>
<keyword evidence="1" id="KW-1133">Transmembrane helix</keyword>
<dbReference type="Proteomes" id="UP000013858">
    <property type="component" value="Unassembled WGS sequence"/>
</dbReference>
<dbReference type="OrthoDB" id="9871211at2"/>
<dbReference type="AlphaFoldDB" id="R2QPL3"/>
<dbReference type="Proteomes" id="UP000014197">
    <property type="component" value="Unassembled WGS sequence"/>
</dbReference>
<keyword evidence="5" id="KW-1185">Reference proteome</keyword>
<evidence type="ECO:0000313" key="2">
    <source>
        <dbReference type="EMBL" id="EOH97193.1"/>
    </source>
</evidence>
<feature type="transmembrane region" description="Helical" evidence="1">
    <location>
        <begin position="108"/>
        <end position="128"/>
    </location>
</feature>
<evidence type="ECO:0000313" key="3">
    <source>
        <dbReference type="EMBL" id="EOT60006.1"/>
    </source>
</evidence>
<sequence length="215" mass="24936">MVQINKVAPFQLKNFDTMIKTYGTFFLVGLFLQIFPVLAIQKKRLIFFAIFFLTLMLMALIGKIFFKKKKNEVIGLWLLFITMILANFGILLVPFIGYAEQTIGELLYYYMLTILVTLLFMVYVHLVYRYGRKRLSDKVIGIMVGVPFVLVMIFSIFMIEKYGNFSVGLIGIGMLFLSGTLKQYPRIGAYFEQKNMNRYGNSLDIVNKKKEGEKK</sequence>
<organism evidence="2 4">
    <name type="scientific">Enterococcus haemoperoxidus ATCC BAA-382</name>
    <dbReference type="NCBI Taxonomy" id="1158608"/>
    <lineage>
        <taxon>Bacteria</taxon>
        <taxon>Bacillati</taxon>
        <taxon>Bacillota</taxon>
        <taxon>Bacilli</taxon>
        <taxon>Lactobacillales</taxon>
        <taxon>Enterococcaceae</taxon>
        <taxon>Enterococcus</taxon>
    </lineage>
</organism>